<dbReference type="GO" id="GO:0006139">
    <property type="term" value="P:nucleobase-containing compound metabolic process"/>
    <property type="evidence" value="ECO:0007669"/>
    <property type="project" value="InterPro"/>
</dbReference>
<dbReference type="GO" id="GO:0005737">
    <property type="term" value="C:cytoplasm"/>
    <property type="evidence" value="ECO:0007669"/>
    <property type="project" value="TreeGrafter"/>
</dbReference>
<evidence type="ECO:0000256" key="2">
    <source>
        <dbReference type="ARBA" id="ARBA00022801"/>
    </source>
</evidence>
<dbReference type="Proteomes" id="UP001265746">
    <property type="component" value="Unassembled WGS sequence"/>
</dbReference>
<dbReference type="InterPro" id="IPR012337">
    <property type="entry name" value="RNaseH-like_sf"/>
</dbReference>
<dbReference type="GO" id="GO:0000166">
    <property type="term" value="F:nucleotide binding"/>
    <property type="evidence" value="ECO:0007669"/>
    <property type="project" value="InterPro"/>
</dbReference>
<dbReference type="InterPro" id="IPR002562">
    <property type="entry name" value="3'-5'_exonuclease_dom"/>
</dbReference>
<dbReference type="Gene3D" id="1.10.150.80">
    <property type="entry name" value="HRDC domain"/>
    <property type="match status" value="1"/>
</dbReference>
<dbReference type="PANTHER" id="PTHR13620">
    <property type="entry name" value="3-5 EXONUCLEASE"/>
    <property type="match status" value="1"/>
</dbReference>
<evidence type="ECO:0000259" key="4">
    <source>
        <dbReference type="PROSITE" id="PS50967"/>
    </source>
</evidence>
<dbReference type="Gene3D" id="3.30.420.10">
    <property type="entry name" value="Ribonuclease H-like superfamily/Ribonuclease H"/>
    <property type="match status" value="1"/>
</dbReference>
<comment type="caution">
    <text evidence="5">The sequence shown here is derived from an EMBL/GenBank/DDBJ whole genome shotgun (WGS) entry which is preliminary data.</text>
</comment>
<evidence type="ECO:0000256" key="3">
    <source>
        <dbReference type="SAM" id="MobiDB-lite"/>
    </source>
</evidence>
<dbReference type="InterPro" id="IPR010997">
    <property type="entry name" value="HRDC-like_sf"/>
</dbReference>
<dbReference type="Pfam" id="PF00570">
    <property type="entry name" value="HRDC"/>
    <property type="match status" value="1"/>
</dbReference>
<dbReference type="SMART" id="SM00341">
    <property type="entry name" value="HRDC"/>
    <property type="match status" value="1"/>
</dbReference>
<protein>
    <recommendedName>
        <fullName evidence="4">HRDC domain-containing protein</fullName>
    </recommendedName>
</protein>
<keyword evidence="6" id="KW-1185">Reference proteome</keyword>
<gene>
    <name evidence="5" type="ORF">N8I77_006519</name>
</gene>
<keyword evidence="2" id="KW-0378">Hydrolase</keyword>
<evidence type="ECO:0000313" key="6">
    <source>
        <dbReference type="Proteomes" id="UP001265746"/>
    </source>
</evidence>
<feature type="domain" description="HRDC" evidence="4">
    <location>
        <begin position="392"/>
        <end position="472"/>
    </location>
</feature>
<name>A0AAD9SGV6_PHOAM</name>
<dbReference type="InterPro" id="IPR002121">
    <property type="entry name" value="HRDC_dom"/>
</dbReference>
<dbReference type="GO" id="GO:0005634">
    <property type="term" value="C:nucleus"/>
    <property type="evidence" value="ECO:0007669"/>
    <property type="project" value="TreeGrafter"/>
</dbReference>
<feature type="region of interest" description="Disordered" evidence="3">
    <location>
        <begin position="282"/>
        <end position="310"/>
    </location>
</feature>
<dbReference type="InterPro" id="IPR051132">
    <property type="entry name" value="3-5_Exonuclease_domain"/>
</dbReference>
<dbReference type="GO" id="GO:0008408">
    <property type="term" value="F:3'-5' exonuclease activity"/>
    <property type="evidence" value="ECO:0007669"/>
    <property type="project" value="InterPro"/>
</dbReference>
<dbReference type="PROSITE" id="PS50967">
    <property type="entry name" value="HRDC"/>
    <property type="match status" value="1"/>
</dbReference>
<dbReference type="PANTHER" id="PTHR13620:SF104">
    <property type="entry name" value="EXONUCLEASE 3'-5' DOMAIN-CONTAINING PROTEIN 2"/>
    <property type="match status" value="1"/>
</dbReference>
<dbReference type="EMBL" id="JAUJFL010000003">
    <property type="protein sequence ID" value="KAK2607876.1"/>
    <property type="molecule type" value="Genomic_DNA"/>
</dbReference>
<evidence type="ECO:0000256" key="1">
    <source>
        <dbReference type="ARBA" id="ARBA00022722"/>
    </source>
</evidence>
<accession>A0AAD9SGV6</accession>
<dbReference type="SMART" id="SM00474">
    <property type="entry name" value="35EXOc"/>
    <property type="match status" value="1"/>
</dbReference>
<dbReference type="InterPro" id="IPR036397">
    <property type="entry name" value="RNaseH_sf"/>
</dbReference>
<feature type="region of interest" description="Disordered" evidence="3">
    <location>
        <begin position="545"/>
        <end position="588"/>
    </location>
</feature>
<dbReference type="GO" id="GO:0003676">
    <property type="term" value="F:nucleic acid binding"/>
    <property type="evidence" value="ECO:0007669"/>
    <property type="project" value="InterPro"/>
</dbReference>
<dbReference type="CDD" id="cd06141">
    <property type="entry name" value="WRN_exo"/>
    <property type="match status" value="1"/>
</dbReference>
<evidence type="ECO:0000313" key="5">
    <source>
        <dbReference type="EMBL" id="KAK2607876.1"/>
    </source>
</evidence>
<dbReference type="InterPro" id="IPR044876">
    <property type="entry name" value="HRDC_dom_sf"/>
</dbReference>
<proteinExistence type="predicted"/>
<keyword evidence="1" id="KW-0540">Nuclease</keyword>
<dbReference type="SUPFAM" id="SSF53098">
    <property type="entry name" value="Ribonuclease H-like"/>
    <property type="match status" value="1"/>
</dbReference>
<reference evidence="5" key="1">
    <citation type="submission" date="2023-06" db="EMBL/GenBank/DDBJ databases">
        <authorList>
            <person name="Noh H."/>
        </authorList>
    </citation>
    <scope>NUCLEOTIDE SEQUENCE</scope>
    <source>
        <strain evidence="5">DUCC20226</strain>
    </source>
</reference>
<dbReference type="AlphaFoldDB" id="A0AAD9SGV6"/>
<dbReference type="Pfam" id="PF01612">
    <property type="entry name" value="DNA_pol_A_exo1"/>
    <property type="match status" value="1"/>
</dbReference>
<sequence>MGDSKRDRARWPLSFQMSPTGHRFWSYNLYRGPQDQPVRVLYSRTKLESDEIAHEFLSEKVVGFDMEWPWDANSTDARLQQRIGLIQIACEDKIALFHIGLHAGSTAKDLLAPSLRKLIEDPAIAKCGVAVHNADFARLQQWFGLKPRGAFELSHLHNLVTHGASSPTKCTTKLKKLAVQVEQHLGLPLFKGKVRTSNWSEPLSKDQVNYAAADAYAGFMLYHCMNAKRAAMDPTPPLPVYAETYRHTFRGQPPKQPLQLAPVDGDVTPLSVLHFYKTVEDAAEDQSDAQSAEGEAEPRQRDQAAADQEVSCQSNDDCEYVRIGRRGKHVLFSKAADVGMDVIQQLRDQHAAEQQRAEIPAGTSPPKIAVATSKSSKAKRAAPAVESGILDETRTELLFRELRNHRRDLAKERECPPFVIAHDSLLHAISRKCPRRDVELLRIKGIGKKKAADCGAAWLAIVRNFVEKSDIDGFGANDGGPQCTSAVPAASQPENLASQVNFDEPARSTPSLHTGISFSMQNARLDHEKYDKDVVDDLDDDEASNDELAFAIPRREPSPSLLKRKRDEADADQKSNSMRPRQPQRRHQAIAEGAKLPPQPSPAVTITPQPQLLSTLPRKDSESTSLLLHSPCADRESTLAAQDGTRTTALAPAGQLPPDAMSKIHPIQRSAVKPGIDPKPTARQSNASEHQCKILRNKIIAFNKLVTTTVQLPVSTIEHLLHQPPRTMEELLKVPGIMPFANACSRANRDLLGFLVKSAPATR</sequence>
<organism evidence="5 6">
    <name type="scientific">Phomopsis amygdali</name>
    <name type="common">Fusicoccum amygdali</name>
    <dbReference type="NCBI Taxonomy" id="1214568"/>
    <lineage>
        <taxon>Eukaryota</taxon>
        <taxon>Fungi</taxon>
        <taxon>Dikarya</taxon>
        <taxon>Ascomycota</taxon>
        <taxon>Pezizomycotina</taxon>
        <taxon>Sordariomycetes</taxon>
        <taxon>Sordariomycetidae</taxon>
        <taxon>Diaporthales</taxon>
        <taxon>Diaporthaceae</taxon>
        <taxon>Diaporthe</taxon>
    </lineage>
</organism>
<dbReference type="SUPFAM" id="SSF47819">
    <property type="entry name" value="HRDC-like"/>
    <property type="match status" value="1"/>
</dbReference>